<dbReference type="Pfam" id="PF17768">
    <property type="entry name" value="RecJ_OB"/>
    <property type="match status" value="1"/>
</dbReference>
<evidence type="ECO:0000256" key="6">
    <source>
        <dbReference type="SAM" id="Coils"/>
    </source>
</evidence>
<evidence type="ECO:0000256" key="1">
    <source>
        <dbReference type="ARBA" id="ARBA00005915"/>
    </source>
</evidence>
<keyword evidence="4 10" id="KW-0378">Hydrolase</keyword>
<feature type="domain" description="DDH" evidence="7">
    <location>
        <begin position="103"/>
        <end position="258"/>
    </location>
</feature>
<evidence type="ECO:0000256" key="4">
    <source>
        <dbReference type="ARBA" id="ARBA00022801"/>
    </source>
</evidence>
<feature type="domain" description="RecJ OB" evidence="9">
    <location>
        <begin position="487"/>
        <end position="595"/>
    </location>
</feature>
<sequence>MATAAIAKKPTESAFLGVERSLTGRRWRAREADLGLTEVFRRRFSLPEIAARLMAARGISLDEAEAFLAPTLKTHFPDPSSFQDMDEAARVIEDAIVGGRSCAVLADYDVDGGSSAAQLVRYFRARGRELKIYVPDRMKEGYGPSALAFERLKAEGVELVITVDCGAAAEEPLNAAADLGLDVIVLDHHLMAGPPPKARAVVNPNRLDDTSGQGHLTAAGVVLVTLAAVNREARKRGSIGSNNLPDLIQMLDLAAIGTVCDVAPLTGFNRAIVAQGLKILRNGKNIGMVALAENAGRKGEATVYDFGFILGPRINAGGRVGDASLATKLLSTENEEEARELAATLEALNQERRARETEMLADAETAALAEAEKRNVVIVGSHLWHPGVIGIAAGRLKDRLMKPTIVLGGVSEHEPAKGSGRSTPGVNLGAAVAAAKLAGLLINGGGHAAAAGLTVEWDKVEALKDFLSDYLAPEIAAAAGEARALSIDAAGAVGTMDLQLLDALEQIGPYGQGHPEPVFALPDVRVCFAKLVKEEHVRFTLEDARGARVSGIAFRAMKSPLGEALMKRDATYHAAVRIKKNEWNGTVKAEVEIVDLALAS</sequence>
<dbReference type="GO" id="GO:0003676">
    <property type="term" value="F:nucleic acid binding"/>
    <property type="evidence" value="ECO:0007669"/>
    <property type="project" value="InterPro"/>
</dbReference>
<dbReference type="Gene3D" id="3.90.1640.30">
    <property type="match status" value="1"/>
</dbReference>
<protein>
    <recommendedName>
        <fullName evidence="2">Single-stranded-DNA-specific exonuclease RecJ</fullName>
    </recommendedName>
</protein>
<dbReference type="AlphaFoldDB" id="A0A6I6MUD9"/>
<dbReference type="NCBIfam" id="TIGR00644">
    <property type="entry name" value="recJ"/>
    <property type="match status" value="1"/>
</dbReference>
<dbReference type="InterPro" id="IPR041122">
    <property type="entry name" value="RecJ_OB"/>
</dbReference>
<gene>
    <name evidence="10" type="primary">recJ</name>
    <name evidence="10" type="ORF">DSM104635_02110</name>
</gene>
<evidence type="ECO:0000313" key="10">
    <source>
        <dbReference type="EMBL" id="QGZ95262.1"/>
    </source>
</evidence>
<reference evidence="11" key="1">
    <citation type="submission" date="2019-12" db="EMBL/GenBank/DDBJ databases">
        <title>Complete genome of Terracaulis silvestris 0127_4.</title>
        <authorList>
            <person name="Vieira S."/>
            <person name="Riedel T."/>
            <person name="Sproer C."/>
            <person name="Pascual J."/>
            <person name="Boedeker C."/>
            <person name="Overmann J."/>
        </authorList>
    </citation>
    <scope>NUCLEOTIDE SEQUENCE [LARGE SCALE GENOMIC DNA]</scope>
    <source>
        <strain evidence="11">0127_4</strain>
    </source>
</reference>
<dbReference type="EMBL" id="CP047045">
    <property type="protein sequence ID" value="QGZ95262.1"/>
    <property type="molecule type" value="Genomic_DNA"/>
</dbReference>
<proteinExistence type="inferred from homology"/>
<dbReference type="GO" id="GO:0008409">
    <property type="term" value="F:5'-3' exonuclease activity"/>
    <property type="evidence" value="ECO:0007669"/>
    <property type="project" value="InterPro"/>
</dbReference>
<accession>A0A6I6MUD9</accession>
<feature type="coiled-coil region" evidence="6">
    <location>
        <begin position="331"/>
        <end position="374"/>
    </location>
</feature>
<dbReference type="Gene3D" id="3.10.310.30">
    <property type="match status" value="1"/>
</dbReference>
<dbReference type="InterPro" id="IPR038763">
    <property type="entry name" value="DHH_sf"/>
</dbReference>
<dbReference type="GO" id="GO:0006310">
    <property type="term" value="P:DNA recombination"/>
    <property type="evidence" value="ECO:0007669"/>
    <property type="project" value="InterPro"/>
</dbReference>
<evidence type="ECO:0000256" key="2">
    <source>
        <dbReference type="ARBA" id="ARBA00019841"/>
    </source>
</evidence>
<comment type="similarity">
    <text evidence="1">Belongs to the RecJ family.</text>
</comment>
<dbReference type="PANTHER" id="PTHR30255:SF2">
    <property type="entry name" value="SINGLE-STRANDED-DNA-SPECIFIC EXONUCLEASE RECJ"/>
    <property type="match status" value="1"/>
</dbReference>
<dbReference type="InterPro" id="IPR003156">
    <property type="entry name" value="DHHA1_dom"/>
</dbReference>
<evidence type="ECO:0000259" key="7">
    <source>
        <dbReference type="Pfam" id="PF01368"/>
    </source>
</evidence>
<keyword evidence="6" id="KW-0175">Coiled coil</keyword>
<keyword evidence="3" id="KW-0540">Nuclease</keyword>
<dbReference type="SUPFAM" id="SSF64182">
    <property type="entry name" value="DHH phosphoesterases"/>
    <property type="match status" value="1"/>
</dbReference>
<name>A0A6I6MUD9_9CAUL</name>
<dbReference type="InterPro" id="IPR004610">
    <property type="entry name" value="RecJ"/>
</dbReference>
<dbReference type="Proteomes" id="UP000431269">
    <property type="component" value="Chromosome"/>
</dbReference>
<dbReference type="InterPro" id="IPR001667">
    <property type="entry name" value="DDH_dom"/>
</dbReference>
<evidence type="ECO:0000256" key="5">
    <source>
        <dbReference type="ARBA" id="ARBA00022839"/>
    </source>
</evidence>
<dbReference type="GO" id="GO:0006281">
    <property type="term" value="P:DNA repair"/>
    <property type="evidence" value="ECO:0007669"/>
    <property type="project" value="InterPro"/>
</dbReference>
<evidence type="ECO:0000313" key="11">
    <source>
        <dbReference type="Proteomes" id="UP000431269"/>
    </source>
</evidence>
<evidence type="ECO:0000259" key="9">
    <source>
        <dbReference type="Pfam" id="PF17768"/>
    </source>
</evidence>
<evidence type="ECO:0000256" key="3">
    <source>
        <dbReference type="ARBA" id="ARBA00022722"/>
    </source>
</evidence>
<dbReference type="PANTHER" id="PTHR30255">
    <property type="entry name" value="SINGLE-STRANDED-DNA-SPECIFIC EXONUCLEASE RECJ"/>
    <property type="match status" value="1"/>
</dbReference>
<organism evidence="10 11">
    <name type="scientific">Terricaulis silvestris</name>
    <dbReference type="NCBI Taxonomy" id="2686094"/>
    <lineage>
        <taxon>Bacteria</taxon>
        <taxon>Pseudomonadati</taxon>
        <taxon>Pseudomonadota</taxon>
        <taxon>Alphaproteobacteria</taxon>
        <taxon>Caulobacterales</taxon>
        <taxon>Caulobacteraceae</taxon>
        <taxon>Terricaulis</taxon>
    </lineage>
</organism>
<feature type="domain" description="DHHA1" evidence="8">
    <location>
        <begin position="377"/>
        <end position="471"/>
    </location>
</feature>
<dbReference type="Pfam" id="PF01368">
    <property type="entry name" value="DHH"/>
    <property type="match status" value="1"/>
</dbReference>
<evidence type="ECO:0000259" key="8">
    <source>
        <dbReference type="Pfam" id="PF02272"/>
    </source>
</evidence>
<dbReference type="KEGG" id="tsv:DSM104635_02110"/>
<dbReference type="Pfam" id="PF02272">
    <property type="entry name" value="DHHA1"/>
    <property type="match status" value="1"/>
</dbReference>
<keyword evidence="5 10" id="KW-0269">Exonuclease</keyword>
<dbReference type="InterPro" id="IPR051673">
    <property type="entry name" value="SSDNA_exonuclease_RecJ"/>
</dbReference>
<keyword evidence="11" id="KW-1185">Reference proteome</keyword>